<dbReference type="PANTHER" id="PTHR10127">
    <property type="entry name" value="DISCOIDIN, CUB, EGF, LAMININ , AND ZINC METALLOPROTEASE DOMAIN CONTAINING"/>
    <property type="match status" value="1"/>
</dbReference>
<dbReference type="SUPFAM" id="SSF55486">
    <property type="entry name" value="Metalloproteases ('zincins'), catalytic domain"/>
    <property type="match status" value="1"/>
</dbReference>
<dbReference type="Gene3D" id="3.40.390.10">
    <property type="entry name" value="Collagenase (Catalytic Domain)"/>
    <property type="match status" value="1"/>
</dbReference>
<comment type="caution">
    <text evidence="9">The sequence shown here is derived from an EMBL/GenBank/DDBJ whole genome shotgun (WGS) entry which is preliminary data.</text>
</comment>
<feature type="non-terminal residue" evidence="9">
    <location>
        <position position="151"/>
    </location>
</feature>
<sequence length="151" mass="16858">MKSLLVVLAFCLAVTHAENADENEDVFDPDLFEGDMILEPDQRLAAEFGFDVDGQARGSTKRRHWPNGVVPYTVNPSLSSQPKAMQAIRGAMDLWSSRTCIRFIPRTTEKAYIEFFKGKGCWSYVGRIGKKTADQFGQGMLGQGHSVARNR</sequence>
<dbReference type="InterPro" id="IPR006026">
    <property type="entry name" value="Peptidase_Metallo"/>
</dbReference>
<evidence type="ECO:0000256" key="4">
    <source>
        <dbReference type="ARBA" id="ARBA00022833"/>
    </source>
</evidence>
<keyword evidence="2" id="KW-0479">Metal-binding</keyword>
<proteinExistence type="predicted"/>
<evidence type="ECO:0000313" key="10">
    <source>
        <dbReference type="Proteomes" id="UP001163046"/>
    </source>
</evidence>
<evidence type="ECO:0000256" key="6">
    <source>
        <dbReference type="PROSITE-ProRule" id="PRU01211"/>
    </source>
</evidence>
<gene>
    <name evidence="9" type="ORF">OS493_039096</name>
</gene>
<protein>
    <recommendedName>
        <fullName evidence="8">Peptidase M12A domain-containing protein</fullName>
    </recommendedName>
</protein>
<dbReference type="Proteomes" id="UP001163046">
    <property type="component" value="Unassembled WGS sequence"/>
</dbReference>
<dbReference type="PANTHER" id="PTHR10127:SF780">
    <property type="entry name" value="METALLOENDOPEPTIDASE"/>
    <property type="match status" value="1"/>
</dbReference>
<keyword evidence="1" id="KW-0645">Protease</keyword>
<dbReference type="InterPro" id="IPR024079">
    <property type="entry name" value="MetalloPept_cat_dom_sf"/>
</dbReference>
<dbReference type="PROSITE" id="PS51864">
    <property type="entry name" value="ASTACIN"/>
    <property type="match status" value="1"/>
</dbReference>
<dbReference type="OrthoDB" id="291007at2759"/>
<dbReference type="SMART" id="SM00235">
    <property type="entry name" value="ZnMc"/>
    <property type="match status" value="1"/>
</dbReference>
<dbReference type="AlphaFoldDB" id="A0A9X0CHF6"/>
<evidence type="ECO:0000256" key="3">
    <source>
        <dbReference type="ARBA" id="ARBA00022801"/>
    </source>
</evidence>
<keyword evidence="5" id="KW-0482">Metalloprotease</keyword>
<evidence type="ECO:0000256" key="7">
    <source>
        <dbReference type="SAM" id="SignalP"/>
    </source>
</evidence>
<dbReference type="GO" id="GO:0006508">
    <property type="term" value="P:proteolysis"/>
    <property type="evidence" value="ECO:0007669"/>
    <property type="project" value="UniProtKB-KW"/>
</dbReference>
<dbReference type="GO" id="GO:0008270">
    <property type="term" value="F:zinc ion binding"/>
    <property type="evidence" value="ECO:0007669"/>
    <property type="project" value="InterPro"/>
</dbReference>
<keyword evidence="10" id="KW-1185">Reference proteome</keyword>
<keyword evidence="4" id="KW-0862">Zinc</keyword>
<feature type="domain" description="Peptidase M12A" evidence="8">
    <location>
        <begin position="55"/>
        <end position="151"/>
    </location>
</feature>
<feature type="signal peptide" evidence="7">
    <location>
        <begin position="1"/>
        <end position="17"/>
    </location>
</feature>
<evidence type="ECO:0000259" key="8">
    <source>
        <dbReference type="PROSITE" id="PS51864"/>
    </source>
</evidence>
<accession>A0A9X0CHF6</accession>
<reference evidence="9" key="1">
    <citation type="submission" date="2023-01" db="EMBL/GenBank/DDBJ databases">
        <title>Genome assembly of the deep-sea coral Lophelia pertusa.</title>
        <authorList>
            <person name="Herrera S."/>
            <person name="Cordes E."/>
        </authorList>
    </citation>
    <scope>NUCLEOTIDE SEQUENCE</scope>
    <source>
        <strain evidence="9">USNM1676648</strain>
        <tissue evidence="9">Polyp</tissue>
    </source>
</reference>
<dbReference type="EMBL" id="MU827453">
    <property type="protein sequence ID" value="KAJ7348777.1"/>
    <property type="molecule type" value="Genomic_DNA"/>
</dbReference>
<name>A0A9X0CHF6_9CNID</name>
<dbReference type="GO" id="GO:0004222">
    <property type="term" value="F:metalloendopeptidase activity"/>
    <property type="evidence" value="ECO:0007669"/>
    <property type="project" value="InterPro"/>
</dbReference>
<dbReference type="Pfam" id="PF01400">
    <property type="entry name" value="Astacin"/>
    <property type="match status" value="1"/>
</dbReference>
<dbReference type="InterPro" id="IPR001506">
    <property type="entry name" value="Peptidase_M12A"/>
</dbReference>
<keyword evidence="3" id="KW-0378">Hydrolase</keyword>
<evidence type="ECO:0000313" key="9">
    <source>
        <dbReference type="EMBL" id="KAJ7348777.1"/>
    </source>
</evidence>
<comment type="caution">
    <text evidence="6">Lacks conserved residue(s) required for the propagation of feature annotation.</text>
</comment>
<evidence type="ECO:0000256" key="5">
    <source>
        <dbReference type="ARBA" id="ARBA00023049"/>
    </source>
</evidence>
<evidence type="ECO:0000256" key="2">
    <source>
        <dbReference type="ARBA" id="ARBA00022723"/>
    </source>
</evidence>
<evidence type="ECO:0000256" key="1">
    <source>
        <dbReference type="ARBA" id="ARBA00022670"/>
    </source>
</evidence>
<organism evidence="9 10">
    <name type="scientific">Desmophyllum pertusum</name>
    <dbReference type="NCBI Taxonomy" id="174260"/>
    <lineage>
        <taxon>Eukaryota</taxon>
        <taxon>Metazoa</taxon>
        <taxon>Cnidaria</taxon>
        <taxon>Anthozoa</taxon>
        <taxon>Hexacorallia</taxon>
        <taxon>Scleractinia</taxon>
        <taxon>Caryophylliina</taxon>
        <taxon>Caryophylliidae</taxon>
        <taxon>Desmophyllum</taxon>
    </lineage>
</organism>
<keyword evidence="7" id="KW-0732">Signal</keyword>
<feature type="chain" id="PRO_5040867092" description="Peptidase M12A domain-containing protein" evidence="7">
    <location>
        <begin position="18"/>
        <end position="151"/>
    </location>
</feature>